<dbReference type="InterPro" id="IPR039672">
    <property type="entry name" value="MFS_2"/>
</dbReference>
<name>A0A6J4SZD3_9SPHN</name>
<feature type="transmembrane region" description="Helical" evidence="3">
    <location>
        <begin position="167"/>
        <end position="189"/>
    </location>
</feature>
<keyword evidence="3" id="KW-0812">Transmembrane</keyword>
<feature type="transmembrane region" description="Helical" evidence="3">
    <location>
        <begin position="28"/>
        <end position="52"/>
    </location>
</feature>
<feature type="region of interest" description="Disordered" evidence="2">
    <location>
        <begin position="488"/>
        <end position="512"/>
    </location>
</feature>
<evidence type="ECO:0000256" key="1">
    <source>
        <dbReference type="ARBA" id="ARBA00009617"/>
    </source>
</evidence>
<protein>
    <submittedName>
        <fullName evidence="4">Sodium:galactoside symporter family protein</fullName>
    </submittedName>
</protein>
<sequence>MNHQAAVGSSAAPVAAVLRSPKTWRDKVAYGFGSIAFGVKDNGFTYLLMIFYNQALGLPARTVGLAVMIALIVDAMLDPLIGNWSDHFRSKWGRRHPFMYAAALPVAVSFYFLWNPPEGLSQTGLFWYLLVSAIVIRACITCYEIPSSALVADLSKDYDERTSFLSYRFFFGWFGGLLLGVLAFSVFLVPSERYPVGQQNLDGYAAYGLTASFMMLAAILVSAWGTHRHIPEFDPAPPKRPFDLRRALGEVRQTLANRPFLSLLGYILAANAAVGVTAALVTYGRLFFWELTSNQISFLLLANFLSIFVAFWAAPRLARAAGKKMAAIIFTFAGMVGVPLAYLLRLLDVLPADGPPLLLAILFVMAGVFSFLVMSAGVVASSMLADVVEDSQRDTGRSSAGLFFSASAFVLKCVSGIGIFASGVILDLVAFPEGAKAGEVPEAVLRNLVLTEMPVVLVLQLLSLLALLAYPINRARHEANLRSLRAHAGGHRSDDAPADEGAPMPVGGAGAV</sequence>
<dbReference type="InterPro" id="IPR036259">
    <property type="entry name" value="MFS_trans_sf"/>
</dbReference>
<proteinExistence type="inferred from homology"/>
<dbReference type="GO" id="GO:0008643">
    <property type="term" value="P:carbohydrate transport"/>
    <property type="evidence" value="ECO:0007669"/>
    <property type="project" value="InterPro"/>
</dbReference>
<evidence type="ECO:0000256" key="3">
    <source>
        <dbReference type="SAM" id="Phobius"/>
    </source>
</evidence>
<comment type="similarity">
    <text evidence="1">Belongs to the sodium:galactoside symporter (TC 2.A.2) family.</text>
</comment>
<feature type="transmembrane region" description="Helical" evidence="3">
    <location>
        <begin position="453"/>
        <end position="472"/>
    </location>
</feature>
<evidence type="ECO:0000256" key="2">
    <source>
        <dbReference type="SAM" id="MobiDB-lite"/>
    </source>
</evidence>
<feature type="transmembrane region" description="Helical" evidence="3">
    <location>
        <begin position="296"/>
        <end position="314"/>
    </location>
</feature>
<feature type="transmembrane region" description="Helical" evidence="3">
    <location>
        <begin position="357"/>
        <end position="380"/>
    </location>
</feature>
<gene>
    <name evidence="4" type="ORF">AVDCRST_MAG39-1926</name>
</gene>
<feature type="transmembrane region" description="Helical" evidence="3">
    <location>
        <begin position="326"/>
        <end position="345"/>
    </location>
</feature>
<dbReference type="Pfam" id="PF13347">
    <property type="entry name" value="MFS_2"/>
    <property type="match status" value="1"/>
</dbReference>
<keyword evidence="3" id="KW-0472">Membrane</keyword>
<feature type="transmembrane region" description="Helical" evidence="3">
    <location>
        <begin position="58"/>
        <end position="77"/>
    </location>
</feature>
<dbReference type="PANTHER" id="PTHR11328:SF24">
    <property type="entry name" value="MAJOR FACILITATOR SUPERFAMILY (MFS) PROFILE DOMAIN-CONTAINING PROTEIN"/>
    <property type="match status" value="1"/>
</dbReference>
<feature type="transmembrane region" description="Helical" evidence="3">
    <location>
        <begin position="204"/>
        <end position="224"/>
    </location>
</feature>
<dbReference type="GO" id="GO:0015293">
    <property type="term" value="F:symporter activity"/>
    <property type="evidence" value="ECO:0007669"/>
    <property type="project" value="InterPro"/>
</dbReference>
<dbReference type="EMBL" id="CADCVW010000075">
    <property type="protein sequence ID" value="CAA9509479.1"/>
    <property type="molecule type" value="Genomic_DNA"/>
</dbReference>
<dbReference type="PANTHER" id="PTHR11328">
    <property type="entry name" value="MAJOR FACILITATOR SUPERFAMILY DOMAIN-CONTAINING PROTEIN"/>
    <property type="match status" value="1"/>
</dbReference>
<feature type="transmembrane region" description="Helical" evidence="3">
    <location>
        <begin position="98"/>
        <end position="114"/>
    </location>
</feature>
<accession>A0A6J4SZD3</accession>
<organism evidence="4">
    <name type="scientific">uncultured Sphingomonadaceae bacterium</name>
    <dbReference type="NCBI Taxonomy" id="169976"/>
    <lineage>
        <taxon>Bacteria</taxon>
        <taxon>Pseudomonadati</taxon>
        <taxon>Pseudomonadota</taxon>
        <taxon>Alphaproteobacteria</taxon>
        <taxon>Sphingomonadales</taxon>
        <taxon>Sphingomonadaceae</taxon>
        <taxon>environmental samples</taxon>
    </lineage>
</organism>
<keyword evidence="3" id="KW-1133">Transmembrane helix</keyword>
<dbReference type="GO" id="GO:0005886">
    <property type="term" value="C:plasma membrane"/>
    <property type="evidence" value="ECO:0007669"/>
    <property type="project" value="TreeGrafter"/>
</dbReference>
<feature type="transmembrane region" description="Helical" evidence="3">
    <location>
        <begin position="126"/>
        <end position="146"/>
    </location>
</feature>
<dbReference type="AlphaFoldDB" id="A0A6J4SZD3"/>
<dbReference type="SUPFAM" id="SSF103473">
    <property type="entry name" value="MFS general substrate transporter"/>
    <property type="match status" value="1"/>
</dbReference>
<reference evidence="4" key="1">
    <citation type="submission" date="2020-02" db="EMBL/GenBank/DDBJ databases">
        <authorList>
            <person name="Meier V. D."/>
        </authorList>
    </citation>
    <scope>NUCLEOTIDE SEQUENCE</scope>
    <source>
        <strain evidence="4">AVDCRST_MAG39</strain>
    </source>
</reference>
<evidence type="ECO:0000313" key="4">
    <source>
        <dbReference type="EMBL" id="CAA9509479.1"/>
    </source>
</evidence>
<dbReference type="Gene3D" id="1.20.1250.20">
    <property type="entry name" value="MFS general substrate transporter like domains"/>
    <property type="match status" value="1"/>
</dbReference>
<feature type="transmembrane region" description="Helical" evidence="3">
    <location>
        <begin position="401"/>
        <end position="426"/>
    </location>
</feature>
<feature type="transmembrane region" description="Helical" evidence="3">
    <location>
        <begin position="260"/>
        <end position="284"/>
    </location>
</feature>